<dbReference type="RefSeq" id="WP_021006559.1">
    <property type="nucleotide sequence ID" value="NZ_JZWI01000012.1"/>
</dbReference>
<dbReference type="Proteomes" id="UP000035170">
    <property type="component" value="Unassembled WGS sequence"/>
</dbReference>
<sequence>MAATGWLGLTSLGIVHTAISLIAVIAGLIALFRYREITLRTGWGRAFVWTTVLTCLTGFGIFQHGGFGKPHALGILTLAALAMGAAAGRGAFFGQASRYVEAVAFSASFLFHWIPAFTETLTRLPLGAPLLPNADAPELKAITAVLGVLYLVGVTLQIKRLRGGKPVSPAPVRAGS</sequence>
<keyword evidence="1" id="KW-0812">Transmembrane</keyword>
<protein>
    <recommendedName>
        <fullName evidence="4">DUF2306 domain-containing protein</fullName>
    </recommendedName>
</protein>
<keyword evidence="1" id="KW-1133">Transmembrane helix</keyword>
<accession>A0A0H2M1K2</accession>
<name>A0A0H2M1K2_VARPD</name>
<proteinExistence type="predicted"/>
<feature type="transmembrane region" description="Helical" evidence="1">
    <location>
        <begin position="138"/>
        <end position="156"/>
    </location>
</feature>
<evidence type="ECO:0000256" key="1">
    <source>
        <dbReference type="SAM" id="Phobius"/>
    </source>
</evidence>
<feature type="transmembrane region" description="Helical" evidence="1">
    <location>
        <begin position="72"/>
        <end position="92"/>
    </location>
</feature>
<dbReference type="EMBL" id="JZWI01000012">
    <property type="protein sequence ID" value="KLN56318.1"/>
    <property type="molecule type" value="Genomic_DNA"/>
</dbReference>
<feature type="transmembrane region" description="Helical" evidence="1">
    <location>
        <begin position="46"/>
        <end position="66"/>
    </location>
</feature>
<dbReference type="PATRIC" id="fig|34073.19.peg.2696"/>
<feature type="transmembrane region" description="Helical" evidence="1">
    <location>
        <begin position="6"/>
        <end position="34"/>
    </location>
</feature>
<organism evidence="2 3">
    <name type="scientific">Variovorax paradoxus</name>
    <dbReference type="NCBI Taxonomy" id="34073"/>
    <lineage>
        <taxon>Bacteria</taxon>
        <taxon>Pseudomonadati</taxon>
        <taxon>Pseudomonadota</taxon>
        <taxon>Betaproteobacteria</taxon>
        <taxon>Burkholderiales</taxon>
        <taxon>Comamonadaceae</taxon>
        <taxon>Variovorax</taxon>
    </lineage>
</organism>
<evidence type="ECO:0000313" key="3">
    <source>
        <dbReference type="Proteomes" id="UP000035170"/>
    </source>
</evidence>
<feature type="transmembrane region" description="Helical" evidence="1">
    <location>
        <begin position="99"/>
        <end position="118"/>
    </location>
</feature>
<gene>
    <name evidence="2" type="ORF">VPARA_26240</name>
</gene>
<dbReference type="AlphaFoldDB" id="A0A0H2M1K2"/>
<evidence type="ECO:0000313" key="2">
    <source>
        <dbReference type="EMBL" id="KLN56318.1"/>
    </source>
</evidence>
<keyword evidence="3" id="KW-1185">Reference proteome</keyword>
<evidence type="ECO:0008006" key="4">
    <source>
        <dbReference type="Google" id="ProtNLM"/>
    </source>
</evidence>
<comment type="caution">
    <text evidence="2">The sequence shown here is derived from an EMBL/GenBank/DDBJ whole genome shotgun (WGS) entry which is preliminary data.</text>
</comment>
<keyword evidence="1" id="KW-0472">Membrane</keyword>
<reference evidence="2 3" key="1">
    <citation type="submission" date="2015-03" db="EMBL/GenBank/DDBJ databases">
        <title>Genome sequence of Variovorax paradoxus TBEA6.</title>
        <authorList>
            <person name="Poehlein A."/>
            <person name="Schuldes J."/>
            <person name="Wuebbeler J.H."/>
            <person name="Hiessl S."/>
            <person name="Steinbuechel A."/>
            <person name="Daniel R."/>
        </authorList>
    </citation>
    <scope>NUCLEOTIDE SEQUENCE [LARGE SCALE GENOMIC DNA]</scope>
    <source>
        <strain evidence="2 3">TBEA6</strain>
    </source>
</reference>